<accession>A0AAN8BX19</accession>
<organism evidence="1 2">
    <name type="scientific">Champsocephalus esox</name>
    <name type="common">pike icefish</name>
    <dbReference type="NCBI Taxonomy" id="159716"/>
    <lineage>
        <taxon>Eukaryota</taxon>
        <taxon>Metazoa</taxon>
        <taxon>Chordata</taxon>
        <taxon>Craniata</taxon>
        <taxon>Vertebrata</taxon>
        <taxon>Euteleostomi</taxon>
        <taxon>Actinopterygii</taxon>
        <taxon>Neopterygii</taxon>
        <taxon>Teleostei</taxon>
        <taxon>Neoteleostei</taxon>
        <taxon>Acanthomorphata</taxon>
        <taxon>Eupercaria</taxon>
        <taxon>Perciformes</taxon>
        <taxon>Notothenioidei</taxon>
        <taxon>Channichthyidae</taxon>
        <taxon>Champsocephalus</taxon>
    </lineage>
</organism>
<sequence>MLIRVSSQDTSTQGSGGSGFRTADLLLHLADQLHVQFPPRGGRARSASTSCFSFWRLVSRVVGLEEGPPAKAVRIEVAPIDANMQEVRILTLKSRHFVESSGTPSLQPLRGLQTQSCFSFDTFGPRILIDCKSFSSSGLFGCGKATFCSALPLSPRVLVRLFCSGDTGSSEGETRAAREAVPR</sequence>
<dbReference type="AlphaFoldDB" id="A0AAN8BX19"/>
<gene>
    <name evidence="1" type="ORF">CesoFtcFv8_012155</name>
</gene>
<name>A0AAN8BX19_9TELE</name>
<dbReference type="EMBL" id="JAULUE010002055">
    <property type="protein sequence ID" value="KAK5891705.1"/>
    <property type="molecule type" value="Genomic_DNA"/>
</dbReference>
<comment type="caution">
    <text evidence="1">The sequence shown here is derived from an EMBL/GenBank/DDBJ whole genome shotgun (WGS) entry which is preliminary data.</text>
</comment>
<evidence type="ECO:0000313" key="2">
    <source>
        <dbReference type="Proteomes" id="UP001335648"/>
    </source>
</evidence>
<evidence type="ECO:0000313" key="1">
    <source>
        <dbReference type="EMBL" id="KAK5891705.1"/>
    </source>
</evidence>
<dbReference type="Proteomes" id="UP001335648">
    <property type="component" value="Unassembled WGS sequence"/>
</dbReference>
<keyword evidence="2" id="KW-1185">Reference proteome</keyword>
<reference evidence="1 2" key="1">
    <citation type="journal article" date="2023" name="Mol. Biol. Evol.">
        <title>Genomics of Secondarily Temperate Adaptation in the Only Non-Antarctic Icefish.</title>
        <authorList>
            <person name="Rivera-Colon A.G."/>
            <person name="Rayamajhi N."/>
            <person name="Minhas B.F."/>
            <person name="Madrigal G."/>
            <person name="Bilyk K.T."/>
            <person name="Yoon V."/>
            <person name="Hune M."/>
            <person name="Gregory S."/>
            <person name="Cheng C.H.C."/>
            <person name="Catchen J.M."/>
        </authorList>
    </citation>
    <scope>NUCLEOTIDE SEQUENCE [LARGE SCALE GENOMIC DNA]</scope>
    <source>
        <strain evidence="1">JC2023a</strain>
    </source>
</reference>
<proteinExistence type="predicted"/>
<protein>
    <submittedName>
        <fullName evidence="1">Uncharacterized protein</fullName>
    </submittedName>
</protein>